<reference evidence="1" key="1">
    <citation type="submission" date="2022-11" db="EMBL/GenBank/DDBJ databases">
        <title>Genome Sequence of Nemania bipapillata.</title>
        <authorList>
            <person name="Buettner E."/>
        </authorList>
    </citation>
    <scope>NUCLEOTIDE SEQUENCE</scope>
    <source>
        <strain evidence="1">CP14</strain>
    </source>
</reference>
<dbReference type="EMBL" id="JAPESX010000008">
    <property type="protein sequence ID" value="KAJ8124127.1"/>
    <property type="molecule type" value="Genomic_DNA"/>
</dbReference>
<sequence>MTPPSGAQSLRSDGGKKVEAMARKYGRRESITLTRLASFENFFAPETKEEFEGELSDPAELKPPTPGWKLTPLSEDVLTPVAEPTPVANTATFPIISPLSGTKLSAVRSEDGKVHVYYQSSDSSIHELLFEPGKAWKVIQTFGPNQAKLGSPLTAISGGWSEVRLFYVKIKDTLAGMYCDDHTQWMSVDIPEYELSPTAMLTAVAWNYASPLFEIRIYTTDDRDGLYGFSFSRGSNRWTPAPHCLNNVPVKSLSPEKGSGIPLSAVTAVITDAEWRTKVYFHPRRHVAEWDVCDTSVSYSGAPMAGDGAAARRQIEEETRVRIKEDEARKELERQRREEAERQRVEEERRRREEEEKRRREEEEKQRRELEEKQRREEEEKQRREQEEKKRREEEEKRRREEEAKKALPNAVRLRNPIPIMGALSGASDQIDDVFKPLDLPFAVNLYGHASKRIYVSDNGILSLDADTNARRNTVQWKPLPFRDNIPPYSMFPFWADLMISKGKAHGIYYEIAGDAPNRSLTVEWYVTRYGQESQYFHFDLSIQEWRLGVVTFRYYDVNDEGSQCTVGVQGPNAHLMFSHNERKVRPGLRVEFDTSKNTMTASQFQL</sequence>
<dbReference type="Proteomes" id="UP001153334">
    <property type="component" value="Unassembled WGS sequence"/>
</dbReference>
<accession>A0ACC2J9N6</accession>
<organism evidence="1 2">
    <name type="scientific">Nemania bipapillata</name>
    <dbReference type="NCBI Taxonomy" id="110536"/>
    <lineage>
        <taxon>Eukaryota</taxon>
        <taxon>Fungi</taxon>
        <taxon>Dikarya</taxon>
        <taxon>Ascomycota</taxon>
        <taxon>Pezizomycotina</taxon>
        <taxon>Sordariomycetes</taxon>
        <taxon>Xylariomycetidae</taxon>
        <taxon>Xylariales</taxon>
        <taxon>Xylariaceae</taxon>
        <taxon>Nemania</taxon>
    </lineage>
</organism>
<keyword evidence="2" id="KW-1185">Reference proteome</keyword>
<protein>
    <submittedName>
        <fullName evidence="1">Uncharacterized protein</fullName>
    </submittedName>
</protein>
<evidence type="ECO:0000313" key="2">
    <source>
        <dbReference type="Proteomes" id="UP001153334"/>
    </source>
</evidence>
<gene>
    <name evidence="1" type="ORF">ONZ43_g82</name>
</gene>
<proteinExistence type="predicted"/>
<comment type="caution">
    <text evidence="1">The sequence shown here is derived from an EMBL/GenBank/DDBJ whole genome shotgun (WGS) entry which is preliminary data.</text>
</comment>
<name>A0ACC2J9N6_9PEZI</name>
<evidence type="ECO:0000313" key="1">
    <source>
        <dbReference type="EMBL" id="KAJ8124127.1"/>
    </source>
</evidence>